<gene>
    <name evidence="1" type="primary">jg24203</name>
    <name evidence="1" type="ORF">PAEG_LOCUS17053</name>
</gene>
<dbReference type="OrthoDB" id="6749000at2759"/>
<accession>A0A8S4RQ24</accession>
<dbReference type="EMBL" id="CAKXAJ010025524">
    <property type="protein sequence ID" value="CAH2240470.1"/>
    <property type="molecule type" value="Genomic_DNA"/>
</dbReference>
<evidence type="ECO:0000313" key="2">
    <source>
        <dbReference type="Proteomes" id="UP000838756"/>
    </source>
</evidence>
<dbReference type="AlphaFoldDB" id="A0A8S4RQ24"/>
<protein>
    <submittedName>
        <fullName evidence="1">Jg24203 protein</fullName>
    </submittedName>
</protein>
<comment type="caution">
    <text evidence="1">The sequence shown here is derived from an EMBL/GenBank/DDBJ whole genome shotgun (WGS) entry which is preliminary data.</text>
</comment>
<proteinExistence type="predicted"/>
<dbReference type="Proteomes" id="UP000838756">
    <property type="component" value="Unassembled WGS sequence"/>
</dbReference>
<sequence length="245" mass="27606">MDKETADLQDKPITKIEDIIDIQKANGSINVRQVAFRLPSRTDSCVSASLDMSCETRLTNTKLKHKKKAKKVRSHHRKGLPPDVISWPSDSDITVLRMKLHSRTGDKKMGNVILGDGPHQPDSASMINLATLIFKSQPPSKQSLAEEYLLPLTSWEHGIVTETRKPDLVQPTISDPTEATSDVKVYQARCSHKDELSLRDSDVCNTNTRSKVAKFLRLYFCPCCTCLYKLEKMQEEPSACFTKRC</sequence>
<keyword evidence="2" id="KW-1185">Reference proteome</keyword>
<organism evidence="1 2">
    <name type="scientific">Pararge aegeria aegeria</name>
    <dbReference type="NCBI Taxonomy" id="348720"/>
    <lineage>
        <taxon>Eukaryota</taxon>
        <taxon>Metazoa</taxon>
        <taxon>Ecdysozoa</taxon>
        <taxon>Arthropoda</taxon>
        <taxon>Hexapoda</taxon>
        <taxon>Insecta</taxon>
        <taxon>Pterygota</taxon>
        <taxon>Neoptera</taxon>
        <taxon>Endopterygota</taxon>
        <taxon>Lepidoptera</taxon>
        <taxon>Glossata</taxon>
        <taxon>Ditrysia</taxon>
        <taxon>Papilionoidea</taxon>
        <taxon>Nymphalidae</taxon>
        <taxon>Satyrinae</taxon>
        <taxon>Satyrini</taxon>
        <taxon>Parargina</taxon>
        <taxon>Pararge</taxon>
    </lineage>
</organism>
<reference evidence="1" key="1">
    <citation type="submission" date="2022-03" db="EMBL/GenBank/DDBJ databases">
        <authorList>
            <person name="Lindestad O."/>
        </authorList>
    </citation>
    <scope>NUCLEOTIDE SEQUENCE</scope>
</reference>
<name>A0A8S4RQ24_9NEOP</name>
<evidence type="ECO:0000313" key="1">
    <source>
        <dbReference type="EMBL" id="CAH2240470.1"/>
    </source>
</evidence>